<evidence type="ECO:0000313" key="5">
    <source>
        <dbReference type="Proteomes" id="UP000243884"/>
    </source>
</evidence>
<gene>
    <name evidence="4" type="ORF">SAMN04487984_0212</name>
</gene>
<keyword evidence="5" id="KW-1185">Reference proteome</keyword>
<organism evidence="4 5">
    <name type="scientific">Aerococcus suis</name>
    <dbReference type="NCBI Taxonomy" id="371602"/>
    <lineage>
        <taxon>Bacteria</taxon>
        <taxon>Bacillati</taxon>
        <taxon>Bacillota</taxon>
        <taxon>Bacilli</taxon>
        <taxon>Lactobacillales</taxon>
        <taxon>Aerococcaceae</taxon>
        <taxon>Aerococcus</taxon>
    </lineage>
</organism>
<dbReference type="Pfam" id="PF03602">
    <property type="entry name" value="Cons_hypoth95"/>
    <property type="match status" value="1"/>
</dbReference>
<dbReference type="GO" id="GO:0031167">
    <property type="term" value="P:rRNA methylation"/>
    <property type="evidence" value="ECO:0007669"/>
    <property type="project" value="InterPro"/>
</dbReference>
<dbReference type="SUPFAM" id="SSF53335">
    <property type="entry name" value="S-adenosyl-L-methionine-dependent methyltransferases"/>
    <property type="match status" value="1"/>
</dbReference>
<accession>A0A1W1Y354</accession>
<dbReference type="CDD" id="cd02440">
    <property type="entry name" value="AdoMet_MTases"/>
    <property type="match status" value="1"/>
</dbReference>
<dbReference type="NCBIfam" id="TIGR00095">
    <property type="entry name" value="16S rRNA (guanine(966)-N(2))-methyltransferase RsmD"/>
    <property type="match status" value="1"/>
</dbReference>
<keyword evidence="1 4" id="KW-0489">Methyltransferase</keyword>
<dbReference type="EMBL" id="FWXK01000001">
    <property type="protein sequence ID" value="SMC30576.1"/>
    <property type="molecule type" value="Genomic_DNA"/>
</dbReference>
<dbReference type="PIRSF" id="PIRSF004553">
    <property type="entry name" value="CHP00095"/>
    <property type="match status" value="1"/>
</dbReference>
<evidence type="ECO:0000313" key="4">
    <source>
        <dbReference type="EMBL" id="SMC30576.1"/>
    </source>
</evidence>
<dbReference type="PANTHER" id="PTHR43542">
    <property type="entry name" value="METHYLTRANSFERASE"/>
    <property type="match status" value="1"/>
</dbReference>
<dbReference type="PROSITE" id="PS00092">
    <property type="entry name" value="N6_MTASE"/>
    <property type="match status" value="1"/>
</dbReference>
<dbReference type="Proteomes" id="UP000243884">
    <property type="component" value="Unassembled WGS sequence"/>
</dbReference>
<dbReference type="InterPro" id="IPR004398">
    <property type="entry name" value="RNA_MeTrfase_RsmD"/>
</dbReference>
<feature type="region of interest" description="Disordered" evidence="3">
    <location>
        <begin position="1"/>
        <end position="23"/>
    </location>
</feature>
<name>A0A1W1Y354_9LACT</name>
<dbReference type="Gene3D" id="3.40.50.150">
    <property type="entry name" value="Vaccinia Virus protein VP39"/>
    <property type="match status" value="1"/>
</dbReference>
<dbReference type="InterPro" id="IPR029063">
    <property type="entry name" value="SAM-dependent_MTases_sf"/>
</dbReference>
<dbReference type="AlphaFoldDB" id="A0A1W1Y354"/>
<dbReference type="PANTHER" id="PTHR43542:SF1">
    <property type="entry name" value="METHYLTRANSFERASE"/>
    <property type="match status" value="1"/>
</dbReference>
<dbReference type="STRING" id="371602.SAMN04487984_0212"/>
<proteinExistence type="predicted"/>
<dbReference type="GO" id="GO:0008168">
    <property type="term" value="F:methyltransferase activity"/>
    <property type="evidence" value="ECO:0007669"/>
    <property type="project" value="UniProtKB-KW"/>
</dbReference>
<protein>
    <submittedName>
        <fullName evidence="4">16S rRNA (Guanine(966)-N(2))-methyltransferase RsmD</fullName>
    </submittedName>
</protein>
<evidence type="ECO:0000256" key="1">
    <source>
        <dbReference type="ARBA" id="ARBA00022603"/>
    </source>
</evidence>
<sequence length="190" mass="21437">MRVIAGEHGKRKLKAVPGKNTRPTTDKIKESVFNMIGPYFDEETTVLDFYAGSGALGIEALSRGAHYAYFCERNRQALTTIRENITTLGLENRAEVLGGNNLRALAQLREQHPTLNFDLVFLDPPYKKQQLVKTLTMLVNDNWLKQTSRVICEMEKTDELPDEVAGLGKIKDVTYGITRIVIYTGMNKED</sequence>
<dbReference type="GO" id="GO:0003676">
    <property type="term" value="F:nucleic acid binding"/>
    <property type="evidence" value="ECO:0007669"/>
    <property type="project" value="InterPro"/>
</dbReference>
<reference evidence="5" key="1">
    <citation type="submission" date="2017-04" db="EMBL/GenBank/DDBJ databases">
        <authorList>
            <person name="Varghese N."/>
            <person name="Submissions S."/>
        </authorList>
    </citation>
    <scope>NUCLEOTIDE SEQUENCE [LARGE SCALE GENOMIC DNA]</scope>
    <source>
        <strain evidence="5">DSM 21500</strain>
    </source>
</reference>
<evidence type="ECO:0000256" key="3">
    <source>
        <dbReference type="SAM" id="MobiDB-lite"/>
    </source>
</evidence>
<dbReference type="RefSeq" id="WP_084097819.1">
    <property type="nucleotide sequence ID" value="NZ_FWXK01000001.1"/>
</dbReference>
<dbReference type="InterPro" id="IPR002052">
    <property type="entry name" value="DNA_methylase_N6_adenine_CS"/>
</dbReference>
<evidence type="ECO:0000256" key="2">
    <source>
        <dbReference type="ARBA" id="ARBA00022679"/>
    </source>
</evidence>
<keyword evidence="2 4" id="KW-0808">Transferase</keyword>
<dbReference type="OrthoDB" id="9803017at2"/>